<dbReference type="Proteomes" id="UP000248090">
    <property type="component" value="Unassembled WGS sequence"/>
</dbReference>
<reference evidence="4 5" key="1">
    <citation type="submission" date="2015-03" db="EMBL/GenBank/DDBJ databases">
        <authorList>
            <person name="Krishnan R."/>
            <person name="Midha S."/>
            <person name="Patil P.B."/>
            <person name="Rameshkumar N."/>
        </authorList>
    </citation>
    <scope>NUCLEOTIDE SEQUENCE [LARGE SCALE GENOMIC DNA]</scope>
    <source>
        <strain evidence="4 5">L1E11</strain>
    </source>
</reference>
<dbReference type="PANTHER" id="PTHR43855:SF1">
    <property type="entry name" value="THIOSULFATE SULFURTRANSFERASE"/>
    <property type="match status" value="1"/>
</dbReference>
<evidence type="ECO:0000313" key="5">
    <source>
        <dbReference type="Proteomes" id="UP000248090"/>
    </source>
</evidence>
<dbReference type="SMART" id="SM00450">
    <property type="entry name" value="RHOD"/>
    <property type="match status" value="2"/>
</dbReference>
<keyword evidence="1" id="KW-0677">Repeat</keyword>
<dbReference type="Gene3D" id="3.40.250.10">
    <property type="entry name" value="Rhodanese-like domain"/>
    <property type="match status" value="2"/>
</dbReference>
<organism evidence="4 5">
    <name type="scientific">Pokkaliibacter plantistimulans</name>
    <dbReference type="NCBI Taxonomy" id="1635171"/>
    <lineage>
        <taxon>Bacteria</taxon>
        <taxon>Pseudomonadati</taxon>
        <taxon>Pseudomonadota</taxon>
        <taxon>Gammaproteobacteria</taxon>
        <taxon>Oceanospirillales</taxon>
        <taxon>Balneatrichaceae</taxon>
        <taxon>Pokkaliibacter</taxon>
    </lineage>
</organism>
<sequence length="274" mass="30594">MSCPVLIEADALHRQLHAPQLLILDLSSAENYQRGHIPGAIHFPASLLLRGEGPVPNYVASEAQLSERLSAVGMTPDTWVVAYDDQMGPWAGRLLWTLHLLGHRQVSVLNGQLPAWVAAGFDLEQDSHHREATLYTATYLEPVRTTLQDLLNHQHLTVWDARTREEFTGEKVINASKGGHIPGAIWLEWTDLLQDQQLPRLKPAEELHSLLADRGLTPDKTIVTHCQTHRRSGLTYLAAKALGYPHVHCYDGSWFEWGNHPDTPVTNDLSSNGE</sequence>
<gene>
    <name evidence="4" type="ORF">WH50_06560</name>
</gene>
<dbReference type="InterPro" id="IPR051126">
    <property type="entry name" value="Thiosulfate_sulfurtransferase"/>
</dbReference>
<dbReference type="EMBL" id="LAPT01000027">
    <property type="protein sequence ID" value="PXF31989.1"/>
    <property type="molecule type" value="Genomic_DNA"/>
</dbReference>
<dbReference type="PROSITE" id="PS00683">
    <property type="entry name" value="RHODANESE_2"/>
    <property type="match status" value="1"/>
</dbReference>
<feature type="domain" description="Rhodanese" evidence="3">
    <location>
        <begin position="152"/>
        <end position="266"/>
    </location>
</feature>
<keyword evidence="2" id="KW-0808">Transferase</keyword>
<dbReference type="RefSeq" id="WP_110186624.1">
    <property type="nucleotide sequence ID" value="NZ_CP177354.1"/>
</dbReference>
<evidence type="ECO:0000256" key="2">
    <source>
        <dbReference type="RuleBase" id="RU000507"/>
    </source>
</evidence>
<feature type="domain" description="Rhodanese" evidence="3">
    <location>
        <begin position="17"/>
        <end position="125"/>
    </location>
</feature>
<evidence type="ECO:0000313" key="4">
    <source>
        <dbReference type="EMBL" id="PXF31989.1"/>
    </source>
</evidence>
<dbReference type="CDD" id="cd01448">
    <property type="entry name" value="TST_Repeat_1"/>
    <property type="match status" value="1"/>
</dbReference>
<evidence type="ECO:0000256" key="1">
    <source>
        <dbReference type="ARBA" id="ARBA00022737"/>
    </source>
</evidence>
<dbReference type="PROSITE" id="PS00380">
    <property type="entry name" value="RHODANESE_1"/>
    <property type="match status" value="1"/>
</dbReference>
<evidence type="ECO:0000259" key="3">
    <source>
        <dbReference type="PROSITE" id="PS50206"/>
    </source>
</evidence>
<dbReference type="InterPro" id="IPR001763">
    <property type="entry name" value="Rhodanese-like_dom"/>
</dbReference>
<dbReference type="SUPFAM" id="SSF52821">
    <property type="entry name" value="Rhodanese/Cell cycle control phosphatase"/>
    <property type="match status" value="2"/>
</dbReference>
<dbReference type="PANTHER" id="PTHR43855">
    <property type="entry name" value="THIOSULFATE SULFURTRANSFERASE"/>
    <property type="match status" value="1"/>
</dbReference>
<accession>A0ABX5LZD2</accession>
<comment type="caution">
    <text evidence="4">The sequence shown here is derived from an EMBL/GenBank/DDBJ whole genome shotgun (WGS) entry which is preliminary data.</text>
</comment>
<dbReference type="Pfam" id="PF00581">
    <property type="entry name" value="Rhodanese"/>
    <property type="match status" value="2"/>
</dbReference>
<proteinExistence type="predicted"/>
<dbReference type="PROSITE" id="PS50206">
    <property type="entry name" value="RHODANESE_3"/>
    <property type="match status" value="2"/>
</dbReference>
<dbReference type="InterPro" id="IPR001307">
    <property type="entry name" value="Thiosulphate_STrfase_CS"/>
</dbReference>
<dbReference type="InterPro" id="IPR036873">
    <property type="entry name" value="Rhodanese-like_dom_sf"/>
</dbReference>
<name>A0ABX5LZD2_9GAMM</name>
<dbReference type="CDD" id="cd01449">
    <property type="entry name" value="TST_Repeat_2"/>
    <property type="match status" value="1"/>
</dbReference>
<keyword evidence="5" id="KW-1185">Reference proteome</keyword>
<protein>
    <recommendedName>
        <fullName evidence="2">Sulfurtransferase</fullName>
    </recommendedName>
</protein>